<dbReference type="Pfam" id="PF07885">
    <property type="entry name" value="Ion_trans_2"/>
    <property type="match status" value="1"/>
</dbReference>
<evidence type="ECO:0000259" key="9">
    <source>
        <dbReference type="Pfam" id="PF07885"/>
    </source>
</evidence>
<evidence type="ECO:0000256" key="8">
    <source>
        <dbReference type="SAM" id="Phobius"/>
    </source>
</evidence>
<dbReference type="Gene3D" id="1.10.287.70">
    <property type="match status" value="1"/>
</dbReference>
<dbReference type="GO" id="GO:0016020">
    <property type="term" value="C:membrane"/>
    <property type="evidence" value="ECO:0007669"/>
    <property type="project" value="UniProtKB-SubCell"/>
</dbReference>
<gene>
    <name evidence="10" type="ORF">K4H94_03475</name>
</gene>
<accession>A0ABD4RFI5</accession>
<proteinExistence type="predicted"/>
<dbReference type="SUPFAM" id="SSF81324">
    <property type="entry name" value="Voltage-gated potassium channels"/>
    <property type="match status" value="1"/>
</dbReference>
<keyword evidence="2" id="KW-0813">Transport</keyword>
<evidence type="ECO:0000256" key="6">
    <source>
        <dbReference type="ARBA" id="ARBA00023136"/>
    </source>
</evidence>
<evidence type="ECO:0000313" key="11">
    <source>
        <dbReference type="Proteomes" id="UP000775179"/>
    </source>
</evidence>
<feature type="domain" description="Potassium channel" evidence="9">
    <location>
        <begin position="136"/>
        <end position="209"/>
    </location>
</feature>
<dbReference type="InterPro" id="IPR028325">
    <property type="entry name" value="VG_K_chnl"/>
</dbReference>
<feature type="transmembrane region" description="Helical" evidence="8">
    <location>
        <begin position="7"/>
        <end position="26"/>
    </location>
</feature>
<name>A0ABD4RFI5_9CLOT</name>
<dbReference type="PANTHER" id="PTHR11537">
    <property type="entry name" value="VOLTAGE-GATED POTASSIUM CHANNEL"/>
    <property type="match status" value="1"/>
</dbReference>
<protein>
    <submittedName>
        <fullName evidence="10">Potassium channel family protein</fullName>
    </submittedName>
</protein>
<reference evidence="10 11" key="1">
    <citation type="submission" date="2021-08" db="EMBL/GenBank/DDBJ databases">
        <title>Genome sequence analysis of Clostridium chauvoei strains of European origin and evaluation of typing options for outbreak investigations.</title>
        <authorList>
            <person name="Abdel-Glil M."/>
            <person name="Thomas P."/>
            <person name="Seyboldt C."/>
        </authorList>
    </citation>
    <scope>NUCLEOTIDE SEQUENCE [LARGE SCALE GENOMIC DNA]</scope>
    <source>
        <strain evidence="10 11">S0260-09</strain>
    </source>
</reference>
<dbReference type="Gene3D" id="1.20.120.350">
    <property type="entry name" value="Voltage-gated potassium channels. Chain C"/>
    <property type="match status" value="1"/>
</dbReference>
<keyword evidence="4 8" id="KW-1133">Transmembrane helix</keyword>
<dbReference type="PRINTS" id="PR00169">
    <property type="entry name" value="KCHANNEL"/>
</dbReference>
<dbReference type="KEGG" id="cchv:BTM20_05515"/>
<keyword evidence="6 8" id="KW-0472">Membrane</keyword>
<comment type="subcellular location">
    <subcellularLocation>
        <location evidence="1">Membrane</location>
        <topology evidence="1">Multi-pass membrane protein</topology>
    </subcellularLocation>
</comment>
<evidence type="ECO:0000256" key="4">
    <source>
        <dbReference type="ARBA" id="ARBA00022989"/>
    </source>
</evidence>
<keyword evidence="7 10" id="KW-0407">Ion channel</keyword>
<dbReference type="InterPro" id="IPR027359">
    <property type="entry name" value="Volt_channel_dom_sf"/>
</dbReference>
<dbReference type="PANTHER" id="PTHR11537:SF254">
    <property type="entry name" value="POTASSIUM VOLTAGE-GATED CHANNEL PROTEIN SHAB"/>
    <property type="match status" value="1"/>
</dbReference>
<dbReference type="Proteomes" id="UP000775179">
    <property type="component" value="Unassembled WGS sequence"/>
</dbReference>
<dbReference type="EMBL" id="JAIFTX010000005">
    <property type="protein sequence ID" value="MBX7290111.1"/>
    <property type="molecule type" value="Genomic_DNA"/>
</dbReference>
<feature type="transmembrane region" description="Helical" evidence="8">
    <location>
        <begin position="132"/>
        <end position="151"/>
    </location>
</feature>
<feature type="transmembrane region" description="Helical" evidence="8">
    <location>
        <begin position="94"/>
        <end position="112"/>
    </location>
</feature>
<evidence type="ECO:0000313" key="10">
    <source>
        <dbReference type="EMBL" id="MBX7290111.1"/>
    </source>
</evidence>
<feature type="transmembrane region" description="Helical" evidence="8">
    <location>
        <begin position="184"/>
        <end position="209"/>
    </location>
</feature>
<evidence type="ECO:0000256" key="5">
    <source>
        <dbReference type="ARBA" id="ARBA00023065"/>
    </source>
</evidence>
<evidence type="ECO:0000256" key="3">
    <source>
        <dbReference type="ARBA" id="ARBA00022692"/>
    </source>
</evidence>
<evidence type="ECO:0000256" key="7">
    <source>
        <dbReference type="ARBA" id="ARBA00023303"/>
    </source>
</evidence>
<evidence type="ECO:0000256" key="2">
    <source>
        <dbReference type="ARBA" id="ARBA00022448"/>
    </source>
</evidence>
<keyword evidence="5" id="KW-0406">Ion transport</keyword>
<dbReference type="GO" id="GO:0034220">
    <property type="term" value="P:monoatomic ion transmembrane transport"/>
    <property type="evidence" value="ECO:0007669"/>
    <property type="project" value="UniProtKB-KW"/>
</dbReference>
<dbReference type="RefSeq" id="WP_021875308.1">
    <property type="nucleotide sequence ID" value="NZ_CP018624.1"/>
</dbReference>
<dbReference type="GeneID" id="66301316"/>
<dbReference type="AlphaFoldDB" id="A0ABD4RFI5"/>
<keyword evidence="3 8" id="KW-0812">Transmembrane</keyword>
<comment type="caution">
    <text evidence="10">The sequence shown here is derived from an EMBL/GenBank/DDBJ whole genome shotgun (WGS) entry which is preliminary data.</text>
</comment>
<feature type="transmembrane region" description="Helical" evidence="8">
    <location>
        <begin position="38"/>
        <end position="59"/>
    </location>
</feature>
<organism evidence="10 11">
    <name type="scientific">Clostridium chauvoei</name>
    <dbReference type="NCBI Taxonomy" id="46867"/>
    <lineage>
        <taxon>Bacteria</taxon>
        <taxon>Bacillati</taxon>
        <taxon>Bacillota</taxon>
        <taxon>Clostridia</taxon>
        <taxon>Eubacteriales</taxon>
        <taxon>Clostridiaceae</taxon>
        <taxon>Clostridium</taxon>
    </lineage>
</organism>
<evidence type="ECO:0000256" key="1">
    <source>
        <dbReference type="ARBA" id="ARBA00004141"/>
    </source>
</evidence>
<sequence length="254" mass="29594">MNRKTVYDDFIGLIALMASIMLMLEITIDLPHEVLISFYYMDLVIWFIFIGDYIMGFIYARRKIEFIKENFLDLLVIITVKTYLRIFKYLEITLIFNNIVAIKIAQLLRLIILLMKFKKNIREKQKMNKFNYMLILTTIVIVLGAVMISLLEGMSFEDALWWSFVTFTTVGYGDVLLTTSMGRLVAVLLMIFGIGFIGITTSTIAAYIINGGKRRRNMDFKQQTIENIKYKLDNLDKLSDSELDDIYKTLKSLK</sequence>
<dbReference type="InterPro" id="IPR013099">
    <property type="entry name" value="K_chnl_dom"/>
</dbReference>